<accession>A0A2H0V6V6</accession>
<evidence type="ECO:0000313" key="2">
    <source>
        <dbReference type="Proteomes" id="UP000228614"/>
    </source>
</evidence>
<protein>
    <submittedName>
        <fullName evidence="1">Uncharacterized protein</fullName>
    </submittedName>
</protein>
<evidence type="ECO:0000313" key="1">
    <source>
        <dbReference type="EMBL" id="PIR94846.1"/>
    </source>
</evidence>
<dbReference type="EMBL" id="PFAN01000097">
    <property type="protein sequence ID" value="PIR94846.1"/>
    <property type="molecule type" value="Genomic_DNA"/>
</dbReference>
<dbReference type="Proteomes" id="UP000228614">
    <property type="component" value="Unassembled WGS sequence"/>
</dbReference>
<proteinExistence type="predicted"/>
<dbReference type="AlphaFoldDB" id="A0A2H0V6V6"/>
<reference evidence="2" key="1">
    <citation type="submission" date="2017-09" db="EMBL/GenBank/DDBJ databases">
        <title>Depth-based differentiation of microbial function through sediment-hosted aquifers and enrichment of novel symbionts in the deep terrestrial subsurface.</title>
        <authorList>
            <person name="Probst A.J."/>
            <person name="Ladd B."/>
            <person name="Jarett J.K."/>
            <person name="Geller-Mcgrath D.E."/>
            <person name="Sieber C.M.K."/>
            <person name="Emerson J.B."/>
            <person name="Anantharaman K."/>
            <person name="Thomas B.C."/>
            <person name="Malmstrom R."/>
            <person name="Stieglmeier M."/>
            <person name="Klingl A."/>
            <person name="Woyke T."/>
            <person name="Ryan C.M."/>
            <person name="Banfield J.F."/>
        </authorList>
    </citation>
    <scope>NUCLEOTIDE SEQUENCE [LARGE SCALE GENOMIC DNA]</scope>
</reference>
<gene>
    <name evidence="1" type="ORF">COT95_01945</name>
</gene>
<sequence>MIIIACLLACMVFSCDYAPKTLAISQKSQGLLAQIGLPENYFPCEVGNEWTYDIKIGSKYPLYRNITKWPLGDGEISYLNCGYLAIMETEKVQNPKLILKVKQKAEKQGPLEYPNGYEIEIIQDDIGIYRDAEQVFWCISKSGRYQVIEVVTYPSFRSPARSGQWGSWDNGNGYTMKLLMFGESPGIMISIESHSPAKLYFNGPAGNNKLEFIRIYEKTNDDDNDLPTKKTAGEHLDSAFTEKLLYEKGKGLESLVQMMGDEFLMSWSLSSFK</sequence>
<organism evidence="1 2">
    <name type="scientific">Candidatus Falkowbacteria bacterium CG10_big_fil_rev_8_21_14_0_10_37_6</name>
    <dbReference type="NCBI Taxonomy" id="1974563"/>
    <lineage>
        <taxon>Bacteria</taxon>
        <taxon>Candidatus Falkowiibacteriota</taxon>
    </lineage>
</organism>
<name>A0A2H0V6V6_9BACT</name>
<comment type="caution">
    <text evidence="1">The sequence shown here is derived from an EMBL/GenBank/DDBJ whole genome shotgun (WGS) entry which is preliminary data.</text>
</comment>